<feature type="domain" description="UvrD-like helicase C-terminal" evidence="12">
    <location>
        <begin position="517"/>
        <end position="563"/>
    </location>
</feature>
<dbReference type="GO" id="GO:0005524">
    <property type="term" value="F:ATP binding"/>
    <property type="evidence" value="ECO:0007669"/>
    <property type="project" value="UniProtKB-UniRule"/>
</dbReference>
<keyword evidence="15" id="KW-1185">Reference proteome</keyword>
<evidence type="ECO:0000256" key="5">
    <source>
        <dbReference type="ARBA" id="ARBA00022806"/>
    </source>
</evidence>
<dbReference type="GO" id="GO:0009338">
    <property type="term" value="C:exodeoxyribonuclease V complex"/>
    <property type="evidence" value="ECO:0007669"/>
    <property type="project" value="InterPro"/>
</dbReference>
<dbReference type="InterPro" id="IPR049550">
    <property type="entry name" value="RecD_N"/>
</dbReference>
<keyword evidence="7 11" id="KW-0067">ATP-binding</keyword>
<keyword evidence="5 11" id="KW-0347">Helicase</keyword>
<evidence type="ECO:0000256" key="10">
    <source>
        <dbReference type="ARBA" id="ARBA00023235"/>
    </source>
</evidence>
<dbReference type="PANTHER" id="PTHR43788:SF6">
    <property type="entry name" value="DNA HELICASE B"/>
    <property type="match status" value="1"/>
</dbReference>
<evidence type="ECO:0000256" key="11">
    <source>
        <dbReference type="HAMAP-Rule" id="MF_01487"/>
    </source>
</evidence>
<dbReference type="HAMAP" id="MF_01487">
    <property type="entry name" value="RecD"/>
    <property type="match status" value="1"/>
</dbReference>
<evidence type="ECO:0000256" key="8">
    <source>
        <dbReference type="ARBA" id="ARBA00023125"/>
    </source>
</evidence>
<evidence type="ECO:0000259" key="13">
    <source>
        <dbReference type="Pfam" id="PF21185"/>
    </source>
</evidence>
<evidence type="ECO:0000313" key="15">
    <source>
        <dbReference type="Proteomes" id="UP000295830"/>
    </source>
</evidence>
<dbReference type="Pfam" id="PF13245">
    <property type="entry name" value="AAA_19"/>
    <property type="match status" value="1"/>
</dbReference>
<dbReference type="GO" id="GO:0016887">
    <property type="term" value="F:ATP hydrolysis activity"/>
    <property type="evidence" value="ECO:0007669"/>
    <property type="project" value="RHEA"/>
</dbReference>
<dbReference type="InterPro" id="IPR027785">
    <property type="entry name" value="UvrD-like_helicase_C"/>
</dbReference>
<keyword evidence="10 11" id="KW-0413">Isomerase</keyword>
<feature type="binding site" evidence="11">
    <location>
        <begin position="166"/>
        <end position="173"/>
    </location>
    <ligand>
        <name>ATP</name>
        <dbReference type="ChEBI" id="CHEBI:30616"/>
    </ligand>
</feature>
<comment type="subunit">
    <text evidence="11">Heterotrimer of RecB, RecC and RecD. All subunits contribute to DNA-binding.</text>
</comment>
<feature type="domain" description="RecBCD enzyme subunit RecD N-terminal" evidence="13">
    <location>
        <begin position="9"/>
        <end position="99"/>
    </location>
</feature>
<evidence type="ECO:0000256" key="2">
    <source>
        <dbReference type="ARBA" id="ARBA00022741"/>
    </source>
</evidence>
<evidence type="ECO:0000256" key="4">
    <source>
        <dbReference type="ARBA" id="ARBA00022801"/>
    </source>
</evidence>
<dbReference type="GO" id="GO:0003677">
    <property type="term" value="F:DNA binding"/>
    <property type="evidence" value="ECO:0007669"/>
    <property type="project" value="UniProtKB-UniRule"/>
</dbReference>
<dbReference type="InterPro" id="IPR027417">
    <property type="entry name" value="P-loop_NTPase"/>
</dbReference>
<dbReference type="SUPFAM" id="SSF52540">
    <property type="entry name" value="P-loop containing nucleoside triphosphate hydrolases"/>
    <property type="match status" value="2"/>
</dbReference>
<dbReference type="PANTHER" id="PTHR43788">
    <property type="entry name" value="DNA2/NAM7 HELICASE FAMILY MEMBER"/>
    <property type="match status" value="1"/>
</dbReference>
<dbReference type="Gene3D" id="1.10.10.1020">
    <property type="entry name" value="RecBCD complex, subunit RecD, N-terminal domain"/>
    <property type="match status" value="1"/>
</dbReference>
<dbReference type="InterPro" id="IPR041851">
    <property type="entry name" value="RecD_N_sf"/>
</dbReference>
<dbReference type="EC" id="5.6.2.3" evidence="11"/>
<dbReference type="NCBIfam" id="TIGR01447">
    <property type="entry name" value="recD"/>
    <property type="match status" value="1"/>
</dbReference>
<name>A0A4R7JM51_9GAMM</name>
<comment type="catalytic activity">
    <reaction evidence="11">
        <text>ATP + H2O = ADP + phosphate + H(+)</text>
        <dbReference type="Rhea" id="RHEA:13065"/>
        <dbReference type="ChEBI" id="CHEBI:15377"/>
        <dbReference type="ChEBI" id="CHEBI:15378"/>
        <dbReference type="ChEBI" id="CHEBI:30616"/>
        <dbReference type="ChEBI" id="CHEBI:43474"/>
        <dbReference type="ChEBI" id="CHEBI:456216"/>
        <dbReference type="EC" id="5.6.2.3"/>
    </reaction>
</comment>
<evidence type="ECO:0000256" key="7">
    <source>
        <dbReference type="ARBA" id="ARBA00022840"/>
    </source>
</evidence>
<evidence type="ECO:0000259" key="12">
    <source>
        <dbReference type="Pfam" id="PF13538"/>
    </source>
</evidence>
<dbReference type="OrthoDB" id="9803432at2"/>
<keyword evidence="6 11" id="KW-0269">Exonuclease</keyword>
<keyword evidence="4 11" id="KW-0378">Hydrolase</keyword>
<comment type="function">
    <text evidence="11">A helicase/nuclease that prepares dsDNA breaks (DSB) for recombinational DNA repair. Binds to DSBs and unwinds DNA via a highly rapid and processive ATP-dependent bidirectional helicase activity. Unwinds dsDNA until it encounters a Chi (crossover hotspot instigator) sequence from the 3' direction. Cuts ssDNA a few nucleotides 3' to the Chi site. The properties and activities of the enzyme are changed at Chi. The Chi-altered holoenzyme produces a long 3'-ssDNA overhang and facilitates RecA-binding to the ssDNA for homologous DNA recombination and repair. Holoenzyme degrades any linearized DNA that is unable to undergo homologous recombination. In the holoenzyme this subunit has ssDNA-dependent ATPase and 5'-3' helicase activity. When added to pre-assembled RecBC greatly stimulates nuclease activity and augments holoenzyme processivity. Negatively regulates the RecA-loading ability of RecBCD.</text>
</comment>
<dbReference type="CDD" id="cd17933">
    <property type="entry name" value="DEXSc_RecD-like"/>
    <property type="match status" value="1"/>
</dbReference>
<dbReference type="InterPro" id="IPR006344">
    <property type="entry name" value="RecD"/>
</dbReference>
<comment type="similarity">
    <text evidence="11">Belongs to the RecD family.</text>
</comment>
<dbReference type="GO" id="GO:0017116">
    <property type="term" value="F:single-stranded DNA helicase activity"/>
    <property type="evidence" value="ECO:0007669"/>
    <property type="project" value="TreeGrafter"/>
</dbReference>
<comment type="miscellaneous">
    <text evidence="11">In the RecBCD complex, RecB has a slow 3'-5' helicase, an exonuclease activity and loads RecA onto ssDNA, RecD has a fast 5'-3' helicase activity, while RecC stimulates the ATPase and processivity of the RecB helicase and contributes to recognition of the Chi site.</text>
</comment>
<dbReference type="Gene3D" id="3.40.50.300">
    <property type="entry name" value="P-loop containing nucleotide triphosphate hydrolases"/>
    <property type="match status" value="3"/>
</dbReference>
<protein>
    <recommendedName>
        <fullName evidence="11">RecBCD enzyme subunit RecD</fullName>
        <ecNumber evidence="11">5.6.2.3</ecNumber>
    </recommendedName>
    <alternativeName>
        <fullName evidence="11">DNA 5'-3' helicase subunit RecD</fullName>
    </alternativeName>
    <alternativeName>
        <fullName evidence="11">Exonuclease V subunit RecD</fullName>
        <shortName evidence="11">ExoV subunit RecD</shortName>
    </alternativeName>
    <alternativeName>
        <fullName evidence="11">Helicase/nuclease RecBCD subunit RecD</fullName>
    </alternativeName>
</protein>
<dbReference type="Pfam" id="PF21185">
    <property type="entry name" value="RecD_N"/>
    <property type="match status" value="1"/>
</dbReference>
<keyword evidence="9 11" id="KW-0234">DNA repair</keyword>
<dbReference type="CDD" id="cd18809">
    <property type="entry name" value="SF1_C_RecD"/>
    <property type="match status" value="1"/>
</dbReference>
<keyword evidence="3 11" id="KW-0227">DNA damage</keyword>
<gene>
    <name evidence="11" type="primary">recD</name>
    <name evidence="14" type="ORF">DES49_2729</name>
</gene>
<keyword evidence="2 11" id="KW-0547">Nucleotide-binding</keyword>
<evidence type="ECO:0000256" key="1">
    <source>
        <dbReference type="ARBA" id="ARBA00022722"/>
    </source>
</evidence>
<organism evidence="14 15">
    <name type="scientific">Halospina denitrificans</name>
    <dbReference type="NCBI Taxonomy" id="332522"/>
    <lineage>
        <taxon>Bacteria</taxon>
        <taxon>Pseudomonadati</taxon>
        <taxon>Pseudomonadota</taxon>
        <taxon>Gammaproteobacteria</taxon>
        <taxon>Halospina</taxon>
    </lineage>
</organism>
<keyword evidence="1 11" id="KW-0540">Nuclease</keyword>
<dbReference type="GO" id="GO:0043139">
    <property type="term" value="F:5'-3' DNA helicase activity"/>
    <property type="evidence" value="ECO:0007669"/>
    <property type="project" value="UniProtKB-UniRule"/>
</dbReference>
<dbReference type="RefSeq" id="WP_133736963.1">
    <property type="nucleotide sequence ID" value="NZ_SOAX01000007.1"/>
</dbReference>
<sequence length="593" mass="65600">MTTAPDTAAIDRFLADHLCDWLDCRDDWLWYSILAVSEALREGHSCLNLACWASATAWATDEDPGYRFPELDDWLNKLDQLPIGPGDAAPLVLDQQRLYLRRYWRFETELADSIRSRLEPVPIEDADTAKNSLSRLFPSMQDGTETDWQAAAAANALFQKLSVIAGGPGTGKTFTVTRLLALLAETEATGNESPLRVRMAAPTGKAAQRLGESVREARQALANAVAPETLALIPDEATTLHRLLGVIPHQVHFRHNRDNPLALDVLLVDEVSMIDLPMMTRLFRALPDHARIILLGDPDQLPSVAAGSVLADLALRPHPGYSTQRQQQLAQLGLSVETGSTQSADYLSYLYRSRRFSDTGGIGKLARQVMDGDAEGSLETLKTEEDGLAWIEPEQVPAQIEHWVSQWYAPIAAADNRDAAFAALAEFRLLCPTRVGPLGSVALNERILKRLNPEGRPFYRGQPIMVTENHYGLGLFNGDIGLIWPDEDSDNQLLAWFPDADGYRPLAPGRLPPVETVYAMTIHKTQGSEFERVALILPEQSHNVVSRELLYTGLTRARSQAMICGRADVWKAGVRNPVERHSGLAERLFAARN</sequence>
<evidence type="ECO:0000256" key="9">
    <source>
        <dbReference type="ARBA" id="ARBA00023204"/>
    </source>
</evidence>
<reference evidence="14 15" key="1">
    <citation type="submission" date="2019-03" db="EMBL/GenBank/DDBJ databases">
        <title>Genomic Encyclopedia of Type Strains, Phase IV (KMG-IV): sequencing the most valuable type-strain genomes for metagenomic binning, comparative biology and taxonomic classification.</title>
        <authorList>
            <person name="Goeker M."/>
        </authorList>
    </citation>
    <scope>NUCLEOTIDE SEQUENCE [LARGE SCALE GENOMIC DNA]</scope>
    <source>
        <strain evidence="14 15">DSM 15505</strain>
    </source>
</reference>
<dbReference type="Proteomes" id="UP000295830">
    <property type="component" value="Unassembled WGS sequence"/>
</dbReference>
<evidence type="ECO:0000256" key="6">
    <source>
        <dbReference type="ARBA" id="ARBA00022839"/>
    </source>
</evidence>
<evidence type="ECO:0000256" key="3">
    <source>
        <dbReference type="ARBA" id="ARBA00022763"/>
    </source>
</evidence>
<accession>A0A4R7JM51</accession>
<dbReference type="GO" id="GO:0008854">
    <property type="term" value="F:exodeoxyribonuclease V activity"/>
    <property type="evidence" value="ECO:0007669"/>
    <property type="project" value="InterPro"/>
</dbReference>
<proteinExistence type="inferred from homology"/>
<dbReference type="Pfam" id="PF13538">
    <property type="entry name" value="UvrD_C_2"/>
    <property type="match status" value="1"/>
</dbReference>
<comment type="caution">
    <text evidence="14">The sequence shown here is derived from an EMBL/GenBank/DDBJ whole genome shotgun (WGS) entry which is preliminary data.</text>
</comment>
<keyword evidence="8 11" id="KW-0238">DNA-binding</keyword>
<dbReference type="EMBL" id="SOAX01000007">
    <property type="protein sequence ID" value="TDT37769.1"/>
    <property type="molecule type" value="Genomic_DNA"/>
</dbReference>
<evidence type="ECO:0000313" key="14">
    <source>
        <dbReference type="EMBL" id="TDT37769.1"/>
    </source>
</evidence>
<dbReference type="InterPro" id="IPR050534">
    <property type="entry name" value="Coronavir_polyprotein_1ab"/>
</dbReference>
<dbReference type="GO" id="GO:0000724">
    <property type="term" value="P:double-strand break repair via homologous recombination"/>
    <property type="evidence" value="ECO:0007669"/>
    <property type="project" value="UniProtKB-UniRule"/>
</dbReference>
<dbReference type="AlphaFoldDB" id="A0A4R7JM51"/>